<keyword evidence="3" id="KW-1133">Transmembrane helix</keyword>
<dbReference type="EMBL" id="PYAV01000005">
    <property type="protein sequence ID" value="PSL46973.1"/>
    <property type="molecule type" value="Genomic_DNA"/>
</dbReference>
<evidence type="ECO:0000313" key="5">
    <source>
        <dbReference type="Proteomes" id="UP000242310"/>
    </source>
</evidence>
<evidence type="ECO:0000313" key="4">
    <source>
        <dbReference type="EMBL" id="PSL46973.1"/>
    </source>
</evidence>
<gene>
    <name evidence="4" type="ORF">B0H94_105126</name>
</gene>
<proteinExistence type="predicted"/>
<evidence type="ECO:0000256" key="3">
    <source>
        <dbReference type="SAM" id="Phobius"/>
    </source>
</evidence>
<comment type="caution">
    <text evidence="4">The sequence shown here is derived from an EMBL/GenBank/DDBJ whole genome shotgun (WGS) entry which is preliminary data.</text>
</comment>
<dbReference type="Proteomes" id="UP000242310">
    <property type="component" value="Unassembled WGS sequence"/>
</dbReference>
<reference evidence="4 5" key="1">
    <citation type="submission" date="2018-03" db="EMBL/GenBank/DDBJ databases">
        <title>Genomic Encyclopedia of Type Strains, Phase III (KMG-III): the genomes of soil and plant-associated and newly described type strains.</title>
        <authorList>
            <person name="Whitman W."/>
        </authorList>
    </citation>
    <scope>NUCLEOTIDE SEQUENCE [LARGE SCALE GENOMIC DNA]</scope>
    <source>
        <strain evidence="4 5">CGMCC 1.07653</strain>
    </source>
</reference>
<keyword evidence="3" id="KW-0812">Transmembrane</keyword>
<feature type="transmembrane region" description="Helical" evidence="3">
    <location>
        <begin position="7"/>
        <end position="28"/>
    </location>
</feature>
<accession>A0A2P8HL85</accession>
<dbReference type="AlphaFoldDB" id="A0A2P8HL85"/>
<name>A0A2P8HL85_9BACI</name>
<keyword evidence="3" id="KW-0472">Membrane</keyword>
<feature type="region of interest" description="Disordered" evidence="2">
    <location>
        <begin position="38"/>
        <end position="83"/>
    </location>
</feature>
<evidence type="ECO:0000256" key="2">
    <source>
        <dbReference type="SAM" id="MobiDB-lite"/>
    </source>
</evidence>
<keyword evidence="1" id="KW-0175">Coiled coil</keyword>
<feature type="coiled-coil region" evidence="1">
    <location>
        <begin position="114"/>
        <end position="144"/>
    </location>
</feature>
<keyword evidence="5" id="KW-1185">Reference proteome</keyword>
<dbReference type="RefSeq" id="WP_181315284.1">
    <property type="nucleotide sequence ID" value="NZ_PYAV01000005.1"/>
</dbReference>
<sequence length="210" mass="23976">MNRYIKVGLWMLSSMVMACIFFVAFLFINGDLKIVSPDSGDETSSANAEVVETNVTEKDLSTPLEDEVSTNDETSLLEEPGTTQMTEKGEVDQEANQNFIDVVVRLTPEIREAYENVNQAIENNNEVVASLEKLERSANQFKNKVESNPPSYQNEQYAEDVWGDAERIRSKSNMLKMQYNYIEDDIDMYNNLHIEVDNLEFAAEELESIY</sequence>
<evidence type="ECO:0000256" key="1">
    <source>
        <dbReference type="SAM" id="Coils"/>
    </source>
</evidence>
<organism evidence="4 5">
    <name type="scientific">Salsuginibacillus halophilus</name>
    <dbReference type="NCBI Taxonomy" id="517424"/>
    <lineage>
        <taxon>Bacteria</taxon>
        <taxon>Bacillati</taxon>
        <taxon>Bacillota</taxon>
        <taxon>Bacilli</taxon>
        <taxon>Bacillales</taxon>
        <taxon>Bacillaceae</taxon>
        <taxon>Salsuginibacillus</taxon>
    </lineage>
</organism>
<protein>
    <submittedName>
        <fullName evidence="4">Uncharacterized protein</fullName>
    </submittedName>
</protein>
<dbReference type="PROSITE" id="PS51257">
    <property type="entry name" value="PROKAR_LIPOPROTEIN"/>
    <property type="match status" value="1"/>
</dbReference>